<proteinExistence type="predicted"/>
<evidence type="ECO:0000313" key="2">
    <source>
        <dbReference type="EMBL" id="TFV78866.1"/>
    </source>
</evidence>
<gene>
    <name evidence="2" type="ORF">E4K64_06750</name>
</gene>
<feature type="compositionally biased region" description="Basic and acidic residues" evidence="1">
    <location>
        <begin position="1"/>
        <end position="15"/>
    </location>
</feature>
<protein>
    <submittedName>
        <fullName evidence="2">Uncharacterized protein</fullName>
    </submittedName>
</protein>
<evidence type="ECO:0000256" key="1">
    <source>
        <dbReference type="SAM" id="MobiDB-lite"/>
    </source>
</evidence>
<reference evidence="2 3" key="1">
    <citation type="submission" date="2019-03" db="EMBL/GenBank/DDBJ databases">
        <title>Bradyrhizobium strains diversity.</title>
        <authorList>
            <person name="Urquiaga M.C.O."/>
            <person name="Hungria M."/>
            <person name="Delamuta J.R.M."/>
            <person name="Klepa M.S."/>
        </authorList>
    </citation>
    <scope>NUCLEOTIDE SEQUENCE [LARGE SCALE GENOMIC DNA]</scope>
    <source>
        <strain evidence="2 3">CNPSo 3426</strain>
    </source>
</reference>
<organism evidence="2 3">
    <name type="scientific">Bradyrhizobium frederickii</name>
    <dbReference type="NCBI Taxonomy" id="2560054"/>
    <lineage>
        <taxon>Bacteria</taxon>
        <taxon>Pseudomonadati</taxon>
        <taxon>Pseudomonadota</taxon>
        <taxon>Alphaproteobacteria</taxon>
        <taxon>Hyphomicrobiales</taxon>
        <taxon>Nitrobacteraceae</taxon>
        <taxon>Bradyrhizobium</taxon>
    </lineage>
</organism>
<dbReference type="Proteomes" id="UP000297700">
    <property type="component" value="Unassembled WGS sequence"/>
</dbReference>
<feature type="region of interest" description="Disordered" evidence="1">
    <location>
        <begin position="1"/>
        <end position="63"/>
    </location>
</feature>
<accession>A0A4Y9PIM6</accession>
<sequence>MRGTLRESRCHRPRGDSPSPQPSPRKRGEGAHRHRGVTPARSRWPGRPPGPIPTRSRHRARCR</sequence>
<dbReference type="EMBL" id="SPQS01000003">
    <property type="protein sequence ID" value="TFV78866.1"/>
    <property type="molecule type" value="Genomic_DNA"/>
</dbReference>
<evidence type="ECO:0000313" key="3">
    <source>
        <dbReference type="Proteomes" id="UP000297700"/>
    </source>
</evidence>
<dbReference type="AlphaFoldDB" id="A0A4Y9PIM6"/>
<comment type="caution">
    <text evidence="2">The sequence shown here is derived from an EMBL/GenBank/DDBJ whole genome shotgun (WGS) entry which is preliminary data.</text>
</comment>
<name>A0A4Y9PIM6_9BRAD</name>